<dbReference type="Proteomes" id="UP000320055">
    <property type="component" value="Unassembled WGS sequence"/>
</dbReference>
<dbReference type="OrthoDB" id="530614at2"/>
<name>A0A563W5Z6_9CYAN</name>
<evidence type="ECO:0000256" key="1">
    <source>
        <dbReference type="SAM" id="Phobius"/>
    </source>
</evidence>
<feature type="transmembrane region" description="Helical" evidence="1">
    <location>
        <begin position="101"/>
        <end position="118"/>
    </location>
</feature>
<evidence type="ECO:0000313" key="3">
    <source>
        <dbReference type="Proteomes" id="UP000320055"/>
    </source>
</evidence>
<proteinExistence type="predicted"/>
<keyword evidence="1" id="KW-0812">Transmembrane</keyword>
<keyword evidence="1" id="KW-1133">Transmembrane helix</keyword>
<dbReference type="RefSeq" id="WP_144868591.1">
    <property type="nucleotide sequence ID" value="NZ_LR213855.1"/>
</dbReference>
<keyword evidence="3" id="KW-1185">Reference proteome</keyword>
<keyword evidence="1" id="KW-0472">Membrane</keyword>
<dbReference type="AlphaFoldDB" id="A0A563W5Z6"/>
<evidence type="ECO:0000313" key="2">
    <source>
        <dbReference type="EMBL" id="VEP18973.1"/>
    </source>
</evidence>
<gene>
    <name evidence="2" type="ORF">H1P_990011</name>
</gene>
<reference evidence="2 3" key="1">
    <citation type="submission" date="2019-01" db="EMBL/GenBank/DDBJ databases">
        <authorList>
            <person name="Brito A."/>
        </authorList>
    </citation>
    <scope>NUCLEOTIDE SEQUENCE [LARGE SCALE GENOMIC DNA]</scope>
    <source>
        <strain evidence="2">1</strain>
    </source>
</reference>
<sequence>MNCPKCDRRIDSQAIKCPHCNNLLKGFGHPGIPLYQAETGTYLCDRCYYHQDDSCNYPQRPYAETCTMFHDANEPLIAETPKFKYPAGLAGFKLWCSRNRSLLIIFSLILVSLVLVAMG</sequence>
<dbReference type="EMBL" id="CAACVJ010000708">
    <property type="protein sequence ID" value="VEP18973.1"/>
    <property type="molecule type" value="Genomic_DNA"/>
</dbReference>
<evidence type="ECO:0008006" key="4">
    <source>
        <dbReference type="Google" id="ProtNLM"/>
    </source>
</evidence>
<accession>A0A563W5Z6</accession>
<protein>
    <recommendedName>
        <fullName evidence="4">DZANK-type domain-containing protein</fullName>
    </recommendedName>
</protein>
<organism evidence="2 3">
    <name type="scientific">Hyella patelloides LEGE 07179</name>
    <dbReference type="NCBI Taxonomy" id="945734"/>
    <lineage>
        <taxon>Bacteria</taxon>
        <taxon>Bacillati</taxon>
        <taxon>Cyanobacteriota</taxon>
        <taxon>Cyanophyceae</taxon>
        <taxon>Pleurocapsales</taxon>
        <taxon>Hyellaceae</taxon>
        <taxon>Hyella</taxon>
    </lineage>
</organism>